<gene>
    <name evidence="2" type="ORF">RAMLITH_22260</name>
</gene>
<accession>A0A7X6DJX5</accession>
<protein>
    <submittedName>
        <fullName evidence="2">Uncharacterized protein</fullName>
    </submittedName>
</protein>
<dbReference type="EMBL" id="VTOX01000011">
    <property type="protein sequence ID" value="NKE68547.1"/>
    <property type="molecule type" value="Genomic_DNA"/>
</dbReference>
<feature type="region of interest" description="Disordered" evidence="1">
    <location>
        <begin position="56"/>
        <end position="75"/>
    </location>
</feature>
<sequence>MNSVESGLERWRSTYGEWVLADLELRTARQRNPGGRAVAILEEKVRRLKDECSAVQDSVSRSLRSQDRPTAHDAQ</sequence>
<keyword evidence="3" id="KW-1185">Reference proteome</keyword>
<organism evidence="2 3">
    <name type="scientific">Ramlibacter lithotrophicus</name>
    <dbReference type="NCBI Taxonomy" id="2606681"/>
    <lineage>
        <taxon>Bacteria</taxon>
        <taxon>Pseudomonadati</taxon>
        <taxon>Pseudomonadota</taxon>
        <taxon>Betaproteobacteria</taxon>
        <taxon>Burkholderiales</taxon>
        <taxon>Comamonadaceae</taxon>
        <taxon>Ramlibacter</taxon>
    </lineage>
</organism>
<dbReference type="Proteomes" id="UP000521868">
    <property type="component" value="Unassembled WGS sequence"/>
</dbReference>
<evidence type="ECO:0000313" key="2">
    <source>
        <dbReference type="EMBL" id="NKE68547.1"/>
    </source>
</evidence>
<dbReference type="AlphaFoldDB" id="A0A7X6DJX5"/>
<reference evidence="2 3" key="1">
    <citation type="journal article" date="2020" name="Nature">
        <title>Bacterial chemolithoautotrophy via manganese oxidation.</title>
        <authorList>
            <person name="Yu H."/>
            <person name="Leadbetter J.R."/>
        </authorList>
    </citation>
    <scope>NUCLEOTIDE SEQUENCE [LARGE SCALE GENOMIC DNA]</scope>
    <source>
        <strain evidence="2 3">RBP-1</strain>
    </source>
</reference>
<proteinExistence type="predicted"/>
<comment type="caution">
    <text evidence="2">The sequence shown here is derived from an EMBL/GenBank/DDBJ whole genome shotgun (WGS) entry which is preliminary data.</text>
</comment>
<name>A0A7X6DJX5_9BURK</name>
<evidence type="ECO:0000313" key="3">
    <source>
        <dbReference type="Proteomes" id="UP000521868"/>
    </source>
</evidence>
<feature type="compositionally biased region" description="Basic and acidic residues" evidence="1">
    <location>
        <begin position="64"/>
        <end position="75"/>
    </location>
</feature>
<evidence type="ECO:0000256" key="1">
    <source>
        <dbReference type="SAM" id="MobiDB-lite"/>
    </source>
</evidence>
<dbReference type="RefSeq" id="WP_168109677.1">
    <property type="nucleotide sequence ID" value="NZ_VTOX01000011.1"/>
</dbReference>